<keyword evidence="6" id="KW-1185">Reference proteome</keyword>
<name>A0ABY6DS18_9NEIS</name>
<dbReference type="PANTHER" id="PTHR28620:SF1">
    <property type="entry name" value="CENP-V_GFA DOMAIN-CONTAINING PROTEIN"/>
    <property type="match status" value="1"/>
</dbReference>
<proteinExistence type="inferred from homology"/>
<comment type="similarity">
    <text evidence="1">Belongs to the Gfa family.</text>
</comment>
<dbReference type="Pfam" id="PF04828">
    <property type="entry name" value="GFA"/>
    <property type="match status" value="1"/>
</dbReference>
<evidence type="ECO:0000256" key="1">
    <source>
        <dbReference type="ARBA" id="ARBA00005495"/>
    </source>
</evidence>
<protein>
    <submittedName>
        <fullName evidence="5">GFA family protein</fullName>
    </submittedName>
</protein>
<dbReference type="Proteomes" id="UP001061302">
    <property type="component" value="Chromosome"/>
</dbReference>
<evidence type="ECO:0000256" key="2">
    <source>
        <dbReference type="ARBA" id="ARBA00022723"/>
    </source>
</evidence>
<dbReference type="Gene3D" id="2.170.150.70">
    <property type="match status" value="1"/>
</dbReference>
<gene>
    <name evidence="5" type="ORF">N8I74_15440</name>
</gene>
<feature type="domain" description="CENP-V/GFA" evidence="4">
    <location>
        <begin position="6"/>
        <end position="124"/>
    </location>
</feature>
<dbReference type="EMBL" id="CP106753">
    <property type="protein sequence ID" value="UXY14698.1"/>
    <property type="molecule type" value="Genomic_DNA"/>
</dbReference>
<keyword evidence="2" id="KW-0479">Metal-binding</keyword>
<sequence length="133" mass="14669">MALRTYTGSCHCGAVRFEAEVDLEAGTSRCNCSICFKGRFWKAVIPASGLHVLQGEAELASYRFSSHSVCHLFCRRCGIKPFGRVRLQAGDFVAVNVACLDDVDDAVLAALPVQFEDGRHEHWDRAPDVTTHL</sequence>
<dbReference type="InterPro" id="IPR011057">
    <property type="entry name" value="Mss4-like_sf"/>
</dbReference>
<keyword evidence="3" id="KW-0862">Zinc</keyword>
<organism evidence="5 6">
    <name type="scientific">Chitiniphilus purpureus</name>
    <dbReference type="NCBI Taxonomy" id="2981137"/>
    <lineage>
        <taxon>Bacteria</taxon>
        <taxon>Pseudomonadati</taxon>
        <taxon>Pseudomonadota</taxon>
        <taxon>Betaproteobacteria</taxon>
        <taxon>Neisseriales</taxon>
        <taxon>Chitinibacteraceae</taxon>
        <taxon>Chitiniphilus</taxon>
    </lineage>
</organism>
<evidence type="ECO:0000313" key="6">
    <source>
        <dbReference type="Proteomes" id="UP001061302"/>
    </source>
</evidence>
<evidence type="ECO:0000259" key="4">
    <source>
        <dbReference type="PROSITE" id="PS51891"/>
    </source>
</evidence>
<dbReference type="InterPro" id="IPR052355">
    <property type="entry name" value="CENP-V-like"/>
</dbReference>
<dbReference type="SUPFAM" id="SSF51316">
    <property type="entry name" value="Mss4-like"/>
    <property type="match status" value="1"/>
</dbReference>
<dbReference type="InterPro" id="IPR006913">
    <property type="entry name" value="CENP-V/GFA"/>
</dbReference>
<accession>A0ABY6DS18</accession>
<dbReference type="PROSITE" id="PS51891">
    <property type="entry name" value="CENP_V_GFA"/>
    <property type="match status" value="1"/>
</dbReference>
<evidence type="ECO:0000256" key="3">
    <source>
        <dbReference type="ARBA" id="ARBA00022833"/>
    </source>
</evidence>
<reference evidence="5" key="1">
    <citation type="submission" date="2022-10" db="EMBL/GenBank/DDBJ databases">
        <title>Chitiniphilus purpureus sp. nov., a novel chitin-degrading bacterium isolated from crawfish pond sediment.</title>
        <authorList>
            <person name="Li K."/>
        </authorList>
    </citation>
    <scope>NUCLEOTIDE SEQUENCE</scope>
    <source>
        <strain evidence="5">CD1</strain>
    </source>
</reference>
<dbReference type="RefSeq" id="WP_263124001.1">
    <property type="nucleotide sequence ID" value="NZ_CP106753.1"/>
</dbReference>
<dbReference type="PANTHER" id="PTHR28620">
    <property type="entry name" value="CENTROMERE PROTEIN V"/>
    <property type="match status" value="1"/>
</dbReference>
<evidence type="ECO:0000313" key="5">
    <source>
        <dbReference type="EMBL" id="UXY14698.1"/>
    </source>
</evidence>